<keyword evidence="1" id="KW-0175">Coiled coil</keyword>
<evidence type="ECO:0000313" key="2">
    <source>
        <dbReference type="EMBL" id="MFC3457446.1"/>
    </source>
</evidence>
<dbReference type="RefSeq" id="WP_379733733.1">
    <property type="nucleotide sequence ID" value="NZ_JBHRVV010000001.1"/>
</dbReference>
<name>A0ABV7PG67_9BURK</name>
<dbReference type="Proteomes" id="UP001595665">
    <property type="component" value="Unassembled WGS sequence"/>
</dbReference>
<evidence type="ECO:0000256" key="1">
    <source>
        <dbReference type="SAM" id="Coils"/>
    </source>
</evidence>
<organism evidence="2 3">
    <name type="scientific">Massilia haematophila</name>
    <dbReference type="NCBI Taxonomy" id="457923"/>
    <lineage>
        <taxon>Bacteria</taxon>
        <taxon>Pseudomonadati</taxon>
        <taxon>Pseudomonadota</taxon>
        <taxon>Betaproteobacteria</taxon>
        <taxon>Burkholderiales</taxon>
        <taxon>Oxalobacteraceae</taxon>
        <taxon>Telluria group</taxon>
        <taxon>Massilia</taxon>
    </lineage>
</organism>
<protein>
    <submittedName>
        <fullName evidence="2">Uncharacterized protein</fullName>
    </submittedName>
</protein>
<gene>
    <name evidence="2" type="ORF">ACFOPH_04205</name>
</gene>
<feature type="coiled-coil region" evidence="1">
    <location>
        <begin position="315"/>
        <end position="361"/>
    </location>
</feature>
<evidence type="ECO:0000313" key="3">
    <source>
        <dbReference type="Proteomes" id="UP001595665"/>
    </source>
</evidence>
<proteinExistence type="predicted"/>
<accession>A0ABV7PG67</accession>
<sequence>MFELFKRMARAPAFDAAGLGQDVLARPIGAGCVLPPSTVGLAVDRAGHTRRISAGGRLSLIEGEQGWCFHPGPYGCDLLPFAQAPEIGLRVHFAIDSLDPRLTQQRFDLFLASEGEGELRLSELAARVEDALQRELAQGNLELPPCTTLDEWNAFRAGFNQLLYTRFGLTVDDCVPVDLGGSRDYAAALRARVPATDEPYIGTAAAIPTISAISTISAARAPAAGGTAPAAFDPAGADARALRRLFLELPCAMCRLRLAALPSGQALFRQQQALLQRLDLACLAAASMPALALAAPGQPLAVDQQVRRARHSLRAAAALDEAWALLARLERAEDEGLACLLDEADRIVANLERELADRKLVVPGEEP</sequence>
<keyword evidence="3" id="KW-1185">Reference proteome</keyword>
<reference evidence="3" key="1">
    <citation type="journal article" date="2019" name="Int. J. Syst. Evol. Microbiol.">
        <title>The Global Catalogue of Microorganisms (GCM) 10K type strain sequencing project: providing services to taxonomists for standard genome sequencing and annotation.</title>
        <authorList>
            <consortium name="The Broad Institute Genomics Platform"/>
            <consortium name="The Broad Institute Genome Sequencing Center for Infectious Disease"/>
            <person name="Wu L."/>
            <person name="Ma J."/>
        </authorList>
    </citation>
    <scope>NUCLEOTIDE SEQUENCE [LARGE SCALE GENOMIC DNA]</scope>
    <source>
        <strain evidence="3">CCM 7480</strain>
    </source>
</reference>
<dbReference type="EMBL" id="JBHRVV010000001">
    <property type="protein sequence ID" value="MFC3457446.1"/>
    <property type="molecule type" value="Genomic_DNA"/>
</dbReference>
<comment type="caution">
    <text evidence="2">The sequence shown here is derived from an EMBL/GenBank/DDBJ whole genome shotgun (WGS) entry which is preliminary data.</text>
</comment>